<organism evidence="1 2">
    <name type="scientific">Ophiobolus disseminans</name>
    <dbReference type="NCBI Taxonomy" id="1469910"/>
    <lineage>
        <taxon>Eukaryota</taxon>
        <taxon>Fungi</taxon>
        <taxon>Dikarya</taxon>
        <taxon>Ascomycota</taxon>
        <taxon>Pezizomycotina</taxon>
        <taxon>Dothideomycetes</taxon>
        <taxon>Pleosporomycetidae</taxon>
        <taxon>Pleosporales</taxon>
        <taxon>Pleosporineae</taxon>
        <taxon>Phaeosphaeriaceae</taxon>
        <taxon>Ophiobolus</taxon>
    </lineage>
</organism>
<sequence>MRSLLLPVYILSELVLSRQFLRIAIWETTPKHPRSRSHTKPDLTMTSAHLHMLLLRVSSPTQYARQQNSALKCCSSIKPHRHFNTTLPCYLSLISSNALFPQQRRISAFTPHTPQSNFSPIWPICAGKYLRSARLMKSRGHEHLAWRQSSSLSQLTTPRLTCETPALATPTHHAWPDEIPQGDACTLGSLFASLRGIADRLLTNCRFVELWYLGLSTWPLHPGG</sequence>
<accession>A0A6A6ZTA1</accession>
<reference evidence="1" key="1">
    <citation type="journal article" date="2020" name="Stud. Mycol.">
        <title>101 Dothideomycetes genomes: a test case for predicting lifestyles and emergence of pathogens.</title>
        <authorList>
            <person name="Haridas S."/>
            <person name="Albert R."/>
            <person name="Binder M."/>
            <person name="Bloem J."/>
            <person name="Labutti K."/>
            <person name="Salamov A."/>
            <person name="Andreopoulos B."/>
            <person name="Baker S."/>
            <person name="Barry K."/>
            <person name="Bills G."/>
            <person name="Bluhm B."/>
            <person name="Cannon C."/>
            <person name="Castanera R."/>
            <person name="Culley D."/>
            <person name="Daum C."/>
            <person name="Ezra D."/>
            <person name="Gonzalez J."/>
            <person name="Henrissat B."/>
            <person name="Kuo A."/>
            <person name="Liang C."/>
            <person name="Lipzen A."/>
            <person name="Lutzoni F."/>
            <person name="Magnuson J."/>
            <person name="Mondo S."/>
            <person name="Nolan M."/>
            <person name="Ohm R."/>
            <person name="Pangilinan J."/>
            <person name="Park H.-J."/>
            <person name="Ramirez L."/>
            <person name="Alfaro M."/>
            <person name="Sun H."/>
            <person name="Tritt A."/>
            <person name="Yoshinaga Y."/>
            <person name="Zwiers L.-H."/>
            <person name="Turgeon B."/>
            <person name="Goodwin S."/>
            <person name="Spatafora J."/>
            <person name="Crous P."/>
            <person name="Grigoriev I."/>
        </authorList>
    </citation>
    <scope>NUCLEOTIDE SEQUENCE</scope>
    <source>
        <strain evidence="1">CBS 113818</strain>
    </source>
</reference>
<evidence type="ECO:0000313" key="2">
    <source>
        <dbReference type="Proteomes" id="UP000799424"/>
    </source>
</evidence>
<keyword evidence="2" id="KW-1185">Reference proteome</keyword>
<dbReference type="AlphaFoldDB" id="A0A6A6ZTA1"/>
<dbReference type="Proteomes" id="UP000799424">
    <property type="component" value="Unassembled WGS sequence"/>
</dbReference>
<gene>
    <name evidence="1" type="ORF">CC86DRAFT_53524</name>
</gene>
<name>A0A6A6ZTA1_9PLEO</name>
<evidence type="ECO:0000313" key="1">
    <source>
        <dbReference type="EMBL" id="KAF2824290.1"/>
    </source>
</evidence>
<dbReference type="EMBL" id="MU006230">
    <property type="protein sequence ID" value="KAF2824290.1"/>
    <property type="molecule type" value="Genomic_DNA"/>
</dbReference>
<protein>
    <submittedName>
        <fullName evidence="1">Uncharacterized protein</fullName>
    </submittedName>
</protein>
<proteinExistence type="predicted"/>